<gene>
    <name evidence="2" type="ORF">HZS55_17085</name>
</gene>
<feature type="region of interest" description="Disordered" evidence="1">
    <location>
        <begin position="96"/>
        <end position="116"/>
    </location>
</feature>
<sequence>MPAMSDRYNSTTNSSVNRRNVLRSIGATGATAAGLSGVASADTRREFSAAEIEAVRSEYRDLESIESALAEEQELLDALSEEGIIPRATVSTLGIETLGKPSSPGDMNVTVTPADTDDGVTPRIVVDGVIGESVVSLKFEPDTENAQAIVKRPSASEFEQLYSAGSSGCGSDCDNCKCTCSSVNMSVCCSWDYSKNPAECQGYKQEPDCYCNDGW</sequence>
<dbReference type="EMBL" id="CP058910">
    <property type="protein sequence ID" value="QLH78900.1"/>
    <property type="molecule type" value="Genomic_DNA"/>
</dbReference>
<evidence type="ECO:0000313" key="2">
    <source>
        <dbReference type="EMBL" id="QLH78900.1"/>
    </source>
</evidence>
<dbReference type="Proteomes" id="UP000509667">
    <property type="component" value="Chromosome"/>
</dbReference>
<evidence type="ECO:0000256" key="1">
    <source>
        <dbReference type="SAM" id="MobiDB-lite"/>
    </source>
</evidence>
<accession>A0A7D5PBC9</accession>
<dbReference type="InterPro" id="IPR006311">
    <property type="entry name" value="TAT_signal"/>
</dbReference>
<dbReference type="AlphaFoldDB" id="A0A7D5PBC9"/>
<organism evidence="2 3">
    <name type="scientific">Halosimplex rubrum</name>
    <dbReference type="NCBI Taxonomy" id="869889"/>
    <lineage>
        <taxon>Archaea</taxon>
        <taxon>Methanobacteriati</taxon>
        <taxon>Methanobacteriota</taxon>
        <taxon>Stenosarchaea group</taxon>
        <taxon>Halobacteria</taxon>
        <taxon>Halobacteriales</taxon>
        <taxon>Haloarculaceae</taxon>
        <taxon>Halosimplex</taxon>
    </lineage>
</organism>
<dbReference type="KEGG" id="hrr:HZS55_17085"/>
<dbReference type="PROSITE" id="PS51318">
    <property type="entry name" value="TAT"/>
    <property type="match status" value="1"/>
</dbReference>
<reference evidence="2 3" key="1">
    <citation type="submission" date="2020-07" db="EMBL/GenBank/DDBJ databases">
        <title>Halosimplex pelagicum sp. nov. and Halosimplex rubrum sp. nov., isolated from salted brown alga Laminaria, and emended description of the genus Halosimplex.</title>
        <authorList>
            <person name="Cui H."/>
        </authorList>
    </citation>
    <scope>NUCLEOTIDE SEQUENCE [LARGE SCALE GENOMIC DNA]</scope>
    <source>
        <strain evidence="2 3">R27</strain>
    </source>
</reference>
<evidence type="ECO:0000313" key="3">
    <source>
        <dbReference type="Proteomes" id="UP000509667"/>
    </source>
</evidence>
<keyword evidence="3" id="KW-1185">Reference proteome</keyword>
<proteinExistence type="predicted"/>
<dbReference type="GeneID" id="56079614"/>
<protein>
    <submittedName>
        <fullName evidence="2">Uncharacterized protein</fullName>
    </submittedName>
</protein>
<name>A0A7D5PBC9_9EURY</name>
<dbReference type="RefSeq" id="WP_179908778.1">
    <property type="nucleotide sequence ID" value="NZ_CP058910.1"/>
</dbReference>